<evidence type="ECO:0000259" key="2">
    <source>
        <dbReference type="Pfam" id="PF02272"/>
    </source>
</evidence>
<protein>
    <submittedName>
        <fullName evidence="3">Bifunctional oligoribonuclease/PAP phosphatase NrnA</fullName>
    </submittedName>
</protein>
<gene>
    <name evidence="3" type="ORF">KS419_14480</name>
</gene>
<reference evidence="3 4" key="1">
    <citation type="submission" date="2021-06" db="EMBL/GenBank/DDBJ databases">
        <title>Bacillus sp. RD4P76, an endophyte from a halophyte.</title>
        <authorList>
            <person name="Sun J.-Q."/>
        </authorList>
    </citation>
    <scope>NUCLEOTIDE SEQUENCE [LARGE SCALE GENOMIC DNA]</scope>
    <source>
        <strain evidence="3 4">CGMCC 1.15917</strain>
    </source>
</reference>
<dbReference type="Proteomes" id="UP000784880">
    <property type="component" value="Unassembled WGS sequence"/>
</dbReference>
<dbReference type="PANTHER" id="PTHR47618:SF1">
    <property type="entry name" value="BIFUNCTIONAL OLIGORIBONUCLEASE AND PAP PHOSPHATASE NRNA"/>
    <property type="match status" value="1"/>
</dbReference>
<dbReference type="RefSeq" id="WP_217067108.1">
    <property type="nucleotide sequence ID" value="NZ_JAHQCS010000117.1"/>
</dbReference>
<proteinExistence type="predicted"/>
<sequence length="312" mass="35226">MKKNILKKISEFETVIIHRHVRPDPDAIGSQAGLKELILHHFPDKRVFLAGEGEESLEFLTKMDEIDDLEFENALIIVCDTANTERIDDDRYKKGSFLIKIDHHPNMDEYGDLNWVDTEASSTSEMICELFHDGEGKTFPDEGSRLLYAGIVGDTGRFRFPNTTERTFYWAAKLIKANFNAADLYDSMYETSLPLMRLEGYVLSEVEMRESGAAVVFLTEEILNKYGVSSQEASGIVNAFSTLKGIKAWVFFVEEPDVIRVRLRSKGPEIHKLAGRYNGGGHPMASGASITTWEEAKLFIKDLDEVCSTYTS</sequence>
<dbReference type="PANTHER" id="PTHR47618">
    <property type="entry name" value="BIFUNCTIONAL OLIGORIBONUCLEASE AND PAP PHOSPHATASE NRNA"/>
    <property type="match status" value="1"/>
</dbReference>
<dbReference type="InterPro" id="IPR003156">
    <property type="entry name" value="DHHA1_dom"/>
</dbReference>
<evidence type="ECO:0000313" key="4">
    <source>
        <dbReference type="Proteomes" id="UP000784880"/>
    </source>
</evidence>
<dbReference type="Pfam" id="PF01368">
    <property type="entry name" value="DHH"/>
    <property type="match status" value="1"/>
</dbReference>
<dbReference type="InterPro" id="IPR001667">
    <property type="entry name" value="DDH_dom"/>
</dbReference>
<comment type="caution">
    <text evidence="3">The sequence shown here is derived from an EMBL/GenBank/DDBJ whole genome shotgun (WGS) entry which is preliminary data.</text>
</comment>
<feature type="domain" description="DDH" evidence="1">
    <location>
        <begin position="15"/>
        <end position="151"/>
    </location>
</feature>
<evidence type="ECO:0000259" key="1">
    <source>
        <dbReference type="Pfam" id="PF01368"/>
    </source>
</evidence>
<keyword evidence="4" id="KW-1185">Reference proteome</keyword>
<dbReference type="EMBL" id="JAHQCS010000117">
    <property type="protein sequence ID" value="MBU9712934.1"/>
    <property type="molecule type" value="Genomic_DNA"/>
</dbReference>
<organism evidence="3 4">
    <name type="scientific">Evansella tamaricis</name>
    <dbReference type="NCBI Taxonomy" id="2069301"/>
    <lineage>
        <taxon>Bacteria</taxon>
        <taxon>Bacillati</taxon>
        <taxon>Bacillota</taxon>
        <taxon>Bacilli</taxon>
        <taxon>Bacillales</taxon>
        <taxon>Bacillaceae</taxon>
        <taxon>Evansella</taxon>
    </lineage>
</organism>
<accession>A0ABS6JGZ8</accession>
<dbReference type="Pfam" id="PF02272">
    <property type="entry name" value="DHHA1"/>
    <property type="match status" value="1"/>
</dbReference>
<evidence type="ECO:0000313" key="3">
    <source>
        <dbReference type="EMBL" id="MBU9712934.1"/>
    </source>
</evidence>
<name>A0ABS6JGZ8_9BACI</name>
<feature type="domain" description="DHHA1" evidence="2">
    <location>
        <begin position="222"/>
        <end position="308"/>
    </location>
</feature>
<dbReference type="InterPro" id="IPR051319">
    <property type="entry name" value="Oligoribo/pAp-PDE_c-di-AMP_PDE"/>
</dbReference>